<dbReference type="OrthoDB" id="9807019at2"/>
<keyword evidence="4 8" id="KW-0547">Nucleotide-binding</keyword>
<dbReference type="HAMAP" id="MF_00377">
    <property type="entry name" value="DnaA_bact"/>
    <property type="match status" value="1"/>
</dbReference>
<dbReference type="AlphaFoldDB" id="S7ULN5"/>
<feature type="domain" description="Chromosomal replication initiator DnaA C-terminal" evidence="14">
    <location>
        <begin position="362"/>
        <end position="430"/>
    </location>
</feature>
<dbReference type="SMART" id="SM00382">
    <property type="entry name" value="AAA"/>
    <property type="match status" value="1"/>
</dbReference>
<dbReference type="SMART" id="SM00760">
    <property type="entry name" value="Bac_DnaA_C"/>
    <property type="match status" value="1"/>
</dbReference>
<keyword evidence="6 8" id="KW-0446">Lipid-binding</keyword>
<dbReference type="GO" id="GO:0005886">
    <property type="term" value="C:plasma membrane"/>
    <property type="evidence" value="ECO:0007669"/>
    <property type="project" value="TreeGrafter"/>
</dbReference>
<feature type="binding site" evidence="8">
    <location>
        <position position="162"/>
    </location>
    <ligand>
        <name>ATP</name>
        <dbReference type="ChEBI" id="CHEBI:30616"/>
    </ligand>
</feature>
<dbReference type="RefSeq" id="WP_020886468.1">
    <property type="nucleotide sequence ID" value="NZ_ATHI01000006.1"/>
</dbReference>
<evidence type="ECO:0000256" key="2">
    <source>
        <dbReference type="ARBA" id="ARBA00022490"/>
    </source>
</evidence>
<dbReference type="CDD" id="cd00009">
    <property type="entry name" value="AAA"/>
    <property type="match status" value="1"/>
</dbReference>
<dbReference type="PRINTS" id="PR00051">
    <property type="entry name" value="DNAA"/>
</dbReference>
<keyword evidence="5 8" id="KW-0067">ATP-binding</keyword>
<dbReference type="NCBIfam" id="TIGR00362">
    <property type="entry name" value="DnaA"/>
    <property type="match status" value="1"/>
</dbReference>
<comment type="subcellular location">
    <subcellularLocation>
        <location evidence="8">Cytoplasm</location>
    </subcellularLocation>
</comment>
<dbReference type="eggNOG" id="COG0593">
    <property type="taxonomic scope" value="Bacteria"/>
</dbReference>
<sequence length="453" mass="51046">MKHGWEHILEILEKRLNPGLFKVWIKPLNAEFKGGDLVLTAPNDFVASWVRDRLVGMIREAASQALGVSPEIVVRAASAKPALAGAKPALVTSAMRTMDVACGRSASSEPATAAPSYQWRFSFDDFVVGPNNALAHAASQSVCRQSLSTDQLFLCSAPGLGKTHLLQAIGKQLFQEANVRRVRLRYLTAEEFATRMVMALRMNEIDRFKSEFRENVDLLLMEDIHFLQGKEKIQDELLATLKALQERGSKVVFTSSFLPKELSGVDSHLASRFGSGFLTVIERPDFETRMRIVEQKARSLYQVHLPEDVSSVLAERIRSDIRQLESCLQNLILKARLMREQITMEMALQVLSNYAQEQESPDIGRIIDAVCRTFRLAPPELASKSRKQGVVMARNTAFFLARKYTDLSLNDIGRHFNRKHSTVLKGITKVEREISRRTPHGRQFERALEVLDL</sequence>
<dbReference type="GO" id="GO:0006275">
    <property type="term" value="P:regulation of DNA replication"/>
    <property type="evidence" value="ECO:0007669"/>
    <property type="project" value="UniProtKB-UniRule"/>
</dbReference>
<evidence type="ECO:0000313" key="15">
    <source>
        <dbReference type="EMBL" id="EPR34764.1"/>
    </source>
</evidence>
<dbReference type="SUPFAM" id="SSF52540">
    <property type="entry name" value="P-loop containing nucleoside triphosphate hydrolases"/>
    <property type="match status" value="1"/>
</dbReference>
<evidence type="ECO:0000259" key="13">
    <source>
        <dbReference type="SMART" id="SM00382"/>
    </source>
</evidence>
<dbReference type="InterPro" id="IPR001957">
    <property type="entry name" value="Chromosome_initiator_DnaA"/>
</dbReference>
<protein>
    <recommendedName>
        <fullName evidence="8 9">Chromosomal replication initiator protein DnaA</fullName>
    </recommendedName>
</protein>
<gene>
    <name evidence="8" type="primary">dnaA</name>
    <name evidence="15" type="ORF">dsat_2583</name>
</gene>
<evidence type="ECO:0000313" key="16">
    <source>
        <dbReference type="Proteomes" id="UP000014975"/>
    </source>
</evidence>
<evidence type="ECO:0000256" key="12">
    <source>
        <dbReference type="SAM" id="Coils"/>
    </source>
</evidence>
<evidence type="ECO:0000256" key="3">
    <source>
        <dbReference type="ARBA" id="ARBA00022705"/>
    </source>
</evidence>
<dbReference type="InterPro" id="IPR010921">
    <property type="entry name" value="Trp_repressor/repl_initiator"/>
</dbReference>
<evidence type="ECO:0000256" key="10">
    <source>
        <dbReference type="RuleBase" id="RU000577"/>
    </source>
</evidence>
<comment type="subunit">
    <text evidence="8">Oligomerizes as a right-handed, spiral filament on DNA at oriC.</text>
</comment>
<dbReference type="GO" id="GO:0008289">
    <property type="term" value="F:lipid binding"/>
    <property type="evidence" value="ECO:0007669"/>
    <property type="project" value="UniProtKB-KW"/>
</dbReference>
<dbReference type="PATRIC" id="fig|1121439.3.peg.984"/>
<dbReference type="GO" id="GO:0005737">
    <property type="term" value="C:cytoplasm"/>
    <property type="evidence" value="ECO:0007669"/>
    <property type="project" value="UniProtKB-SubCell"/>
</dbReference>
<comment type="function">
    <text evidence="8 10">Plays an essential role in the initiation and regulation of chromosomal replication. ATP-DnaA binds to the origin of replication (oriC) to initiate formation of the DNA replication initiation complex once per cell cycle. Binds the DnaA box (a 9 base pair repeat at the origin) and separates the double-stranded (ds)DNA. Forms a right-handed helical filament on oriC DNA; dsDNA binds to the exterior of the filament while single-stranded (ss)DNA is stabiized in the filament's interior. The ATP-DnaA-oriC complex binds and stabilizes one strand of the AT-rich DNA unwinding element (DUE), permitting loading of DNA polymerase. After initiation quickly degrades to an ADP-DnaA complex that is not apt for DNA replication. Binds acidic phospholipids.</text>
</comment>
<dbReference type="SUPFAM" id="SSF48295">
    <property type="entry name" value="TrpR-like"/>
    <property type="match status" value="1"/>
</dbReference>
<dbReference type="Gene3D" id="1.10.1750.10">
    <property type="match status" value="1"/>
</dbReference>
<feature type="region of interest" description="Domain I, interacts with DnaA modulators" evidence="8">
    <location>
        <begin position="1"/>
        <end position="77"/>
    </location>
</feature>
<feature type="coiled-coil region" evidence="12">
    <location>
        <begin position="314"/>
        <end position="341"/>
    </location>
</feature>
<dbReference type="InterPro" id="IPR038454">
    <property type="entry name" value="DnaA_N_sf"/>
</dbReference>
<keyword evidence="7 8" id="KW-0238">DNA-binding</keyword>
<dbReference type="GO" id="GO:0005524">
    <property type="term" value="F:ATP binding"/>
    <property type="evidence" value="ECO:0007669"/>
    <property type="project" value="UniProtKB-UniRule"/>
</dbReference>
<dbReference type="InterPro" id="IPR013317">
    <property type="entry name" value="DnaA_dom"/>
</dbReference>
<dbReference type="InterPro" id="IPR024633">
    <property type="entry name" value="DnaA_N_dom"/>
</dbReference>
<evidence type="ECO:0000256" key="6">
    <source>
        <dbReference type="ARBA" id="ARBA00023121"/>
    </source>
</evidence>
<dbReference type="PANTHER" id="PTHR30050">
    <property type="entry name" value="CHROMOSOMAL REPLICATION INITIATOR PROTEIN DNAA"/>
    <property type="match status" value="1"/>
</dbReference>
<feature type="domain" description="AAA+ ATPase" evidence="13">
    <location>
        <begin position="148"/>
        <end position="285"/>
    </location>
</feature>
<dbReference type="Pfam" id="PF11638">
    <property type="entry name" value="DnaA_N"/>
    <property type="match status" value="1"/>
</dbReference>
<accession>S7ULN5</accession>
<evidence type="ECO:0000256" key="1">
    <source>
        <dbReference type="ARBA" id="ARBA00006583"/>
    </source>
</evidence>
<feature type="binding site" evidence="8">
    <location>
        <position position="159"/>
    </location>
    <ligand>
        <name>ATP</name>
        <dbReference type="ChEBI" id="CHEBI:30616"/>
    </ligand>
</feature>
<keyword evidence="3 8" id="KW-0235">DNA replication</keyword>
<evidence type="ECO:0000259" key="14">
    <source>
        <dbReference type="SMART" id="SM00760"/>
    </source>
</evidence>
<dbReference type="InterPro" id="IPR013159">
    <property type="entry name" value="DnaA_C"/>
</dbReference>
<comment type="domain">
    <text evidence="8">Domain I is involved in oligomerization and binding regulators, domain II is flexibile and of varying length in different bacteria, domain III forms the AAA+ region, while domain IV binds dsDNA.</text>
</comment>
<comment type="caution">
    <text evidence="15">The sequence shown here is derived from an EMBL/GenBank/DDBJ whole genome shotgun (WGS) entry which is preliminary data.</text>
</comment>
<comment type="similarity">
    <text evidence="1 8 11">Belongs to the DnaA family.</text>
</comment>
<evidence type="ECO:0000256" key="4">
    <source>
        <dbReference type="ARBA" id="ARBA00022741"/>
    </source>
</evidence>
<feature type="region of interest" description="Domain IV, binds dsDNA" evidence="8">
    <location>
        <begin position="336"/>
        <end position="453"/>
    </location>
</feature>
<evidence type="ECO:0000256" key="9">
    <source>
        <dbReference type="NCBIfam" id="TIGR00362"/>
    </source>
</evidence>
<dbReference type="Gene3D" id="1.10.8.60">
    <property type="match status" value="1"/>
</dbReference>
<dbReference type="STRING" id="1121439.dsat_2583"/>
<dbReference type="GO" id="GO:0003688">
    <property type="term" value="F:DNA replication origin binding"/>
    <property type="evidence" value="ECO:0007669"/>
    <property type="project" value="UniProtKB-UniRule"/>
</dbReference>
<proteinExistence type="inferred from homology"/>
<organism evidence="15 16">
    <name type="scientific">Alkalidesulfovibrio alkalitolerans DSM 16529</name>
    <dbReference type="NCBI Taxonomy" id="1121439"/>
    <lineage>
        <taxon>Bacteria</taxon>
        <taxon>Pseudomonadati</taxon>
        <taxon>Thermodesulfobacteriota</taxon>
        <taxon>Desulfovibrionia</taxon>
        <taxon>Desulfovibrionales</taxon>
        <taxon>Desulfovibrionaceae</taxon>
        <taxon>Alkalidesulfovibrio</taxon>
    </lineage>
</organism>
<evidence type="ECO:0000256" key="11">
    <source>
        <dbReference type="RuleBase" id="RU004227"/>
    </source>
</evidence>
<dbReference type="InterPro" id="IPR018312">
    <property type="entry name" value="Chromosome_initiator_DnaA_CS"/>
</dbReference>
<evidence type="ECO:0000256" key="5">
    <source>
        <dbReference type="ARBA" id="ARBA00022840"/>
    </source>
</evidence>
<comment type="caution">
    <text evidence="8">Lacks conserved residue(s) required for the propagation of feature annotation.</text>
</comment>
<evidence type="ECO:0000256" key="8">
    <source>
        <dbReference type="HAMAP-Rule" id="MF_00377"/>
    </source>
</evidence>
<dbReference type="GO" id="GO:0006270">
    <property type="term" value="P:DNA replication initiation"/>
    <property type="evidence" value="ECO:0007669"/>
    <property type="project" value="UniProtKB-UniRule"/>
</dbReference>
<dbReference type="Pfam" id="PF08299">
    <property type="entry name" value="Bac_DnaA_C"/>
    <property type="match status" value="1"/>
</dbReference>
<keyword evidence="12" id="KW-0175">Coiled coil</keyword>
<dbReference type="CDD" id="cd06571">
    <property type="entry name" value="Bac_DnaA_C"/>
    <property type="match status" value="1"/>
</dbReference>
<dbReference type="PROSITE" id="PS01008">
    <property type="entry name" value="DNAA"/>
    <property type="match status" value="1"/>
</dbReference>
<keyword evidence="16" id="KW-1185">Reference proteome</keyword>
<dbReference type="Gene3D" id="3.40.50.300">
    <property type="entry name" value="P-loop containing nucleotide triphosphate hydrolases"/>
    <property type="match status" value="1"/>
</dbReference>
<dbReference type="InterPro" id="IPR027417">
    <property type="entry name" value="P-loop_NTPase"/>
</dbReference>
<dbReference type="InterPro" id="IPR003593">
    <property type="entry name" value="AAA+_ATPase"/>
</dbReference>
<evidence type="ECO:0000256" key="7">
    <source>
        <dbReference type="ARBA" id="ARBA00023125"/>
    </source>
</evidence>
<keyword evidence="2 8" id="KW-0963">Cytoplasm</keyword>
<reference evidence="15 16" key="1">
    <citation type="journal article" date="2013" name="Genome Announc.">
        <title>Draft genome sequences for three mercury-methylating, sulfate-reducing bacteria.</title>
        <authorList>
            <person name="Brown S.D."/>
            <person name="Hurt R.A.Jr."/>
            <person name="Gilmour C.C."/>
            <person name="Elias D.A."/>
        </authorList>
    </citation>
    <scope>NUCLEOTIDE SEQUENCE [LARGE SCALE GENOMIC DNA]</scope>
    <source>
        <strain evidence="15 16">DSM 16529</strain>
    </source>
</reference>
<dbReference type="EMBL" id="ATHI01000006">
    <property type="protein sequence ID" value="EPR34764.1"/>
    <property type="molecule type" value="Genomic_DNA"/>
</dbReference>
<dbReference type="InterPro" id="IPR020591">
    <property type="entry name" value="Chromosome_initiator_DnaA-like"/>
</dbReference>
<dbReference type="Pfam" id="PF00308">
    <property type="entry name" value="Bac_DnaA"/>
    <property type="match status" value="1"/>
</dbReference>
<feature type="binding site" evidence="8">
    <location>
        <position position="163"/>
    </location>
    <ligand>
        <name>ATP</name>
        <dbReference type="ChEBI" id="CHEBI:30616"/>
    </ligand>
</feature>
<dbReference type="Proteomes" id="UP000014975">
    <property type="component" value="Unassembled WGS sequence"/>
</dbReference>
<feature type="binding site" evidence="8">
    <location>
        <position position="161"/>
    </location>
    <ligand>
        <name>ATP</name>
        <dbReference type="ChEBI" id="CHEBI:30616"/>
    </ligand>
</feature>
<dbReference type="PANTHER" id="PTHR30050:SF2">
    <property type="entry name" value="CHROMOSOMAL REPLICATION INITIATOR PROTEIN DNAA"/>
    <property type="match status" value="1"/>
</dbReference>
<dbReference type="Gene3D" id="3.30.300.180">
    <property type="match status" value="1"/>
</dbReference>
<name>S7ULN5_9BACT</name>